<feature type="transmembrane region" description="Helical" evidence="1">
    <location>
        <begin position="184"/>
        <end position="213"/>
    </location>
</feature>
<dbReference type="Pfam" id="PF14145">
    <property type="entry name" value="YrhK"/>
    <property type="match status" value="3"/>
</dbReference>
<dbReference type="AlphaFoldDB" id="A0A081A717"/>
<proteinExistence type="predicted"/>
<dbReference type="Proteomes" id="UP000028582">
    <property type="component" value="Unassembled WGS sequence"/>
</dbReference>
<name>A0A081A717_PHYNI</name>
<sequence>MPGITPRNSHFSYSIQITPTQSPPEVLLPGNHLLAPWEKGLEISRVLAYFIGSLLFLLGSIFFFPEYSVMWNGNAGLFGSWDFVIGCICFFTGANLDFIQTIRYNHGTPLRQVLRAFTALFNYMATSIFILGGLYFLPSWYPKAPELGCWAFIIGCILFCIAAVSDILFICMTHEDPRVTGFRITNLFCWGTVAALGTFVGALCFIIGSWFYLPKYINHVDKGTYYMNLAITFYVVGSVSFIINSCALAPDVYRAVNASRTHKSESK</sequence>
<feature type="transmembrane region" description="Helical" evidence="1">
    <location>
        <begin position="77"/>
        <end position="99"/>
    </location>
</feature>
<protein>
    <recommendedName>
        <fullName evidence="2">YrhK domain-containing protein</fullName>
    </recommendedName>
</protein>
<accession>A0A081A717</accession>
<keyword evidence="1" id="KW-0472">Membrane</keyword>
<evidence type="ECO:0000259" key="2">
    <source>
        <dbReference type="Pfam" id="PF14145"/>
    </source>
</evidence>
<evidence type="ECO:0000313" key="3">
    <source>
        <dbReference type="EMBL" id="ETO74678.1"/>
    </source>
</evidence>
<feature type="transmembrane region" description="Helical" evidence="1">
    <location>
        <begin position="225"/>
        <end position="250"/>
    </location>
</feature>
<gene>
    <name evidence="3" type="ORF">F444_09638</name>
</gene>
<comment type="caution">
    <text evidence="3">The sequence shown here is derived from an EMBL/GenBank/DDBJ whole genome shotgun (WGS) entry which is preliminary data.</text>
</comment>
<feature type="transmembrane region" description="Helical" evidence="1">
    <location>
        <begin position="150"/>
        <end position="172"/>
    </location>
</feature>
<reference evidence="3 4" key="1">
    <citation type="submission" date="2013-11" db="EMBL/GenBank/DDBJ databases">
        <title>The Genome Sequence of Phytophthora parasitica P1976.</title>
        <authorList>
            <consortium name="The Broad Institute Genomics Platform"/>
            <person name="Russ C."/>
            <person name="Tyler B."/>
            <person name="Panabieres F."/>
            <person name="Shan W."/>
            <person name="Tripathy S."/>
            <person name="Grunwald N."/>
            <person name="Machado M."/>
            <person name="Johnson C.S."/>
            <person name="Walker B."/>
            <person name="Young S."/>
            <person name="Zeng Q."/>
            <person name="Gargeya S."/>
            <person name="Fitzgerald M."/>
            <person name="Haas B."/>
            <person name="Abouelleil A."/>
            <person name="Allen A.W."/>
            <person name="Alvarado L."/>
            <person name="Arachchi H.M."/>
            <person name="Berlin A.M."/>
            <person name="Chapman S.B."/>
            <person name="Gainer-Dewar J."/>
            <person name="Goldberg J."/>
            <person name="Griggs A."/>
            <person name="Gujja S."/>
            <person name="Hansen M."/>
            <person name="Howarth C."/>
            <person name="Imamovic A."/>
            <person name="Ireland A."/>
            <person name="Larimer J."/>
            <person name="McCowan C."/>
            <person name="Murphy C."/>
            <person name="Pearson M."/>
            <person name="Poon T.W."/>
            <person name="Priest M."/>
            <person name="Roberts A."/>
            <person name="Saif S."/>
            <person name="Shea T."/>
            <person name="Sisk P."/>
            <person name="Sykes S."/>
            <person name="Wortman J."/>
            <person name="Nusbaum C."/>
            <person name="Birren B."/>
        </authorList>
    </citation>
    <scope>NUCLEOTIDE SEQUENCE [LARGE SCALE GENOMIC DNA]</scope>
    <source>
        <strain evidence="3 4">P1976</strain>
    </source>
</reference>
<evidence type="ECO:0000256" key="1">
    <source>
        <dbReference type="SAM" id="Phobius"/>
    </source>
</evidence>
<feature type="domain" description="YrhK" evidence="2">
    <location>
        <begin position="193"/>
        <end position="246"/>
    </location>
</feature>
<dbReference type="InterPro" id="IPR025424">
    <property type="entry name" value="YrhK_domain"/>
</dbReference>
<evidence type="ECO:0000313" key="4">
    <source>
        <dbReference type="Proteomes" id="UP000028582"/>
    </source>
</evidence>
<organism evidence="3 4">
    <name type="scientific">Phytophthora nicotianae P1976</name>
    <dbReference type="NCBI Taxonomy" id="1317066"/>
    <lineage>
        <taxon>Eukaryota</taxon>
        <taxon>Sar</taxon>
        <taxon>Stramenopiles</taxon>
        <taxon>Oomycota</taxon>
        <taxon>Peronosporomycetes</taxon>
        <taxon>Peronosporales</taxon>
        <taxon>Peronosporaceae</taxon>
        <taxon>Phytophthora</taxon>
    </lineage>
</organism>
<feature type="domain" description="YrhK" evidence="2">
    <location>
        <begin position="112"/>
        <end position="168"/>
    </location>
</feature>
<keyword evidence="1" id="KW-0812">Transmembrane</keyword>
<dbReference type="OrthoDB" id="369339at2759"/>
<dbReference type="EMBL" id="ANJA01001767">
    <property type="protein sequence ID" value="ETO74678.1"/>
    <property type="molecule type" value="Genomic_DNA"/>
</dbReference>
<feature type="transmembrane region" description="Helical" evidence="1">
    <location>
        <begin position="46"/>
        <end position="65"/>
    </location>
</feature>
<feature type="domain" description="YrhK" evidence="2">
    <location>
        <begin position="41"/>
        <end position="102"/>
    </location>
</feature>
<keyword evidence="1" id="KW-1133">Transmembrane helix</keyword>
<feature type="transmembrane region" description="Helical" evidence="1">
    <location>
        <begin position="120"/>
        <end position="138"/>
    </location>
</feature>